<dbReference type="SUPFAM" id="SSF52058">
    <property type="entry name" value="L domain-like"/>
    <property type="match status" value="1"/>
</dbReference>
<feature type="domain" description="NB-ARC" evidence="2">
    <location>
        <begin position="108"/>
        <end position="291"/>
    </location>
</feature>
<feature type="compositionally biased region" description="Polar residues" evidence="1">
    <location>
        <begin position="827"/>
        <end position="837"/>
    </location>
</feature>
<proteinExistence type="predicted"/>
<dbReference type="InterPro" id="IPR001611">
    <property type="entry name" value="Leu-rich_rpt"/>
</dbReference>
<evidence type="ECO:0000259" key="2">
    <source>
        <dbReference type="Pfam" id="PF00931"/>
    </source>
</evidence>
<evidence type="ECO:0000256" key="1">
    <source>
        <dbReference type="SAM" id="MobiDB-lite"/>
    </source>
</evidence>
<feature type="compositionally biased region" description="Basic and acidic residues" evidence="1">
    <location>
        <begin position="1"/>
        <end position="10"/>
    </location>
</feature>
<dbReference type="GO" id="GO:0043531">
    <property type="term" value="F:ADP binding"/>
    <property type="evidence" value="ECO:0007669"/>
    <property type="project" value="InterPro"/>
</dbReference>
<dbReference type="OrthoDB" id="615124at2759"/>
<dbReference type="AlphaFoldDB" id="A0A835DV30"/>
<dbReference type="InterPro" id="IPR027417">
    <property type="entry name" value="P-loop_NTPase"/>
</dbReference>
<name>A0A835DV30_9POAL</name>
<dbReference type="Gene3D" id="3.80.10.10">
    <property type="entry name" value="Ribonuclease Inhibitor"/>
    <property type="match status" value="2"/>
</dbReference>
<protein>
    <recommendedName>
        <fullName evidence="2">NB-ARC domain-containing protein</fullName>
    </recommendedName>
</protein>
<evidence type="ECO:0000313" key="3">
    <source>
        <dbReference type="EMBL" id="KAF8647605.1"/>
    </source>
</evidence>
<gene>
    <name evidence="3" type="ORF">HU200_065237</name>
</gene>
<dbReference type="SUPFAM" id="SSF52540">
    <property type="entry name" value="P-loop containing nucleoside triphosphate hydrolases"/>
    <property type="match status" value="1"/>
</dbReference>
<accession>A0A835DV30</accession>
<dbReference type="EMBL" id="JACEFO010002840">
    <property type="protein sequence ID" value="KAF8647605.1"/>
    <property type="molecule type" value="Genomic_DNA"/>
</dbReference>
<organism evidence="3 4">
    <name type="scientific">Digitaria exilis</name>
    <dbReference type="NCBI Taxonomy" id="1010633"/>
    <lineage>
        <taxon>Eukaryota</taxon>
        <taxon>Viridiplantae</taxon>
        <taxon>Streptophyta</taxon>
        <taxon>Embryophyta</taxon>
        <taxon>Tracheophyta</taxon>
        <taxon>Spermatophyta</taxon>
        <taxon>Magnoliopsida</taxon>
        <taxon>Liliopsida</taxon>
        <taxon>Poales</taxon>
        <taxon>Poaceae</taxon>
        <taxon>PACMAD clade</taxon>
        <taxon>Panicoideae</taxon>
        <taxon>Panicodae</taxon>
        <taxon>Paniceae</taxon>
        <taxon>Anthephorinae</taxon>
        <taxon>Digitaria</taxon>
    </lineage>
</organism>
<feature type="compositionally biased region" description="Polar residues" evidence="1">
    <location>
        <begin position="809"/>
        <end position="819"/>
    </location>
</feature>
<dbReference type="Pfam" id="PF00560">
    <property type="entry name" value="LRR_1"/>
    <property type="match status" value="2"/>
</dbReference>
<comment type="caution">
    <text evidence="3">The sequence shown here is derived from an EMBL/GenBank/DDBJ whole genome shotgun (WGS) entry which is preliminary data.</text>
</comment>
<evidence type="ECO:0000313" key="4">
    <source>
        <dbReference type="Proteomes" id="UP000636709"/>
    </source>
</evidence>
<sequence length="858" mass="95007">MSLSDKKEPPRQSSPRKTMWDRSCPIERMGKHWHCHRAGNLWPAAKQASVSCGIIRYAVARIVMGQKVKETESLIEKLISYAREDEEPVSASCDDGGETAPTIIVGRDEDKQRILDVLLSSPRPRVVVLPILGPPGVGKTALARLVFHDAGFHHHSKVWVHVPQQQFHDDPPSDELGSHMVSELSKIARYSYEDSGHYNDTEKRLEELSSKHLPAAGIDKVLLVLDGLLVSYTSFVGELNSMLDAVFTSGEWTVIITTCIRPVAYGMRLYTEPHRLRPLSDNSCLEIIKRQARGLMEERVLETAAEQCGGLPLRALAIGSRLRRCMTTTPQECLSSSAQAQLIRDSVLSSLKASYRLMDPFNRLCFAYCAIYPKGHSTIAKHDLALQWRILGFSGGGYFDIGADYPWELLDISFLQPAALASKGGGDDDRIAESFTMPGPVHDFARAVLGNDLIVVDGTNGMASANSNARYALITDPNVTASDLSRRLPARLWALHVHGCDDVKLTAGAFSVLKYLRVLDLSGCSLQKLPNWVGQLKLLAYLSAPGIQDRTIPSIARLTRLSYLNLRNASKLLRLKFAGVYELRHLDLSGCSGLVKLQVDYGYWLEHLDLSDCTGLAELPESFIMSLNELNHLDLSGCSCLGGILEALQSASRKLQYLNLSHRCGYSMEDWFHLKGLDAVLPKLKQLQFLGLSSCLDPICYALPPEESQKYIECITGLTDLQHLDLSQNKFLLELPGNIGRLKQLRVMDLSGCFRLQRLPESIGELTELRTLGISGCPQLNPLPEDTQKQLARLPFLQGHEACRPFQAASYQEQRSPSATEAHKPQGSASTAQDTTVQLIHQVSPAEPEITEIITDEN</sequence>
<dbReference type="PANTHER" id="PTHR36766">
    <property type="entry name" value="PLANT BROAD-SPECTRUM MILDEW RESISTANCE PROTEIN RPW8"/>
    <property type="match status" value="1"/>
</dbReference>
<feature type="region of interest" description="Disordered" evidence="1">
    <location>
        <begin position="1"/>
        <end position="21"/>
    </location>
</feature>
<reference evidence="3" key="1">
    <citation type="submission" date="2020-07" db="EMBL/GenBank/DDBJ databases">
        <title>Genome sequence and genetic diversity analysis of an under-domesticated orphan crop, white fonio (Digitaria exilis).</title>
        <authorList>
            <person name="Bennetzen J.L."/>
            <person name="Chen S."/>
            <person name="Ma X."/>
            <person name="Wang X."/>
            <person name="Yssel A.E.J."/>
            <person name="Chaluvadi S.R."/>
            <person name="Johnson M."/>
            <person name="Gangashetty P."/>
            <person name="Hamidou F."/>
            <person name="Sanogo M.D."/>
            <person name="Zwaenepoel A."/>
            <person name="Wallace J."/>
            <person name="Van De Peer Y."/>
            <person name="Van Deynze A."/>
        </authorList>
    </citation>
    <scope>NUCLEOTIDE SEQUENCE</scope>
    <source>
        <tissue evidence="3">Leaves</tissue>
    </source>
</reference>
<dbReference type="InterPro" id="IPR002182">
    <property type="entry name" value="NB-ARC"/>
</dbReference>
<dbReference type="Gene3D" id="3.40.50.300">
    <property type="entry name" value="P-loop containing nucleotide triphosphate hydrolases"/>
    <property type="match status" value="1"/>
</dbReference>
<dbReference type="Pfam" id="PF00931">
    <property type="entry name" value="NB-ARC"/>
    <property type="match status" value="1"/>
</dbReference>
<feature type="region of interest" description="Disordered" evidence="1">
    <location>
        <begin position="809"/>
        <end position="837"/>
    </location>
</feature>
<keyword evidence="4" id="KW-1185">Reference proteome</keyword>
<dbReference type="Proteomes" id="UP000636709">
    <property type="component" value="Unassembled WGS sequence"/>
</dbReference>
<dbReference type="PANTHER" id="PTHR36766:SF73">
    <property type="entry name" value="NB-ARC DOMAIN-CONTAINING PROTEIN"/>
    <property type="match status" value="1"/>
</dbReference>
<dbReference type="InterPro" id="IPR032675">
    <property type="entry name" value="LRR_dom_sf"/>
</dbReference>
<dbReference type="PRINTS" id="PR00364">
    <property type="entry name" value="DISEASERSIST"/>
</dbReference>